<dbReference type="RefSeq" id="WP_103312775.1">
    <property type="nucleotide sequence ID" value="NZ_PPPD01000001.1"/>
</dbReference>
<proteinExistence type="predicted"/>
<reference evidence="1 2" key="1">
    <citation type="submission" date="2018-01" db="EMBL/GenBank/DDBJ databases">
        <title>Deinococcus koreensis sp. nov., a radiation-resistant bacterium isolated from river water.</title>
        <authorList>
            <person name="Choi A."/>
        </authorList>
    </citation>
    <scope>NUCLEOTIDE SEQUENCE [LARGE SCALE GENOMIC DNA]</scope>
    <source>
        <strain evidence="1 2">SJW1-2</strain>
    </source>
</reference>
<dbReference type="EMBL" id="PPPD01000001">
    <property type="protein sequence ID" value="PNY82341.1"/>
    <property type="molecule type" value="Genomic_DNA"/>
</dbReference>
<evidence type="ECO:0000313" key="2">
    <source>
        <dbReference type="Proteomes" id="UP000236379"/>
    </source>
</evidence>
<evidence type="ECO:0000313" key="1">
    <source>
        <dbReference type="EMBL" id="PNY82341.1"/>
    </source>
</evidence>
<organism evidence="1 2">
    <name type="scientific">Deinococcus koreensis</name>
    <dbReference type="NCBI Taxonomy" id="2054903"/>
    <lineage>
        <taxon>Bacteria</taxon>
        <taxon>Thermotogati</taxon>
        <taxon>Deinococcota</taxon>
        <taxon>Deinococci</taxon>
        <taxon>Deinococcales</taxon>
        <taxon>Deinococcaceae</taxon>
        <taxon>Deinococcus</taxon>
    </lineage>
</organism>
<sequence>MSLPLPVTDHRRLEEALELGDEAALEVYADLPPDRRAGAAGLALQHGRPRLAADWAEHEPLTRAAALLRLGRAAQALEGLHTEPDTARPALLQARAQWQLKQGQLEQRHLTTTNSLDAASLDAAQHARTLARREGDAAALVAAATLIGEQLLSQPYAALRALAEGLKVTEMAAQPSDAHLLAVLAHAQLRLGGPKGQRTAAKALERSLPRSPARVMALLALHRLEEAGAEASAGQLAEVWLRPFRTATSTAAEP</sequence>
<dbReference type="OrthoDB" id="71291at2"/>
<gene>
    <name evidence="1" type="ORF">CVO96_14105</name>
</gene>
<comment type="caution">
    <text evidence="1">The sequence shown here is derived from an EMBL/GenBank/DDBJ whole genome shotgun (WGS) entry which is preliminary data.</text>
</comment>
<protein>
    <submittedName>
        <fullName evidence="1">Uncharacterized protein</fullName>
    </submittedName>
</protein>
<keyword evidence="2" id="KW-1185">Reference proteome</keyword>
<dbReference type="Proteomes" id="UP000236379">
    <property type="component" value="Unassembled WGS sequence"/>
</dbReference>
<name>A0A2K3V0N5_9DEIO</name>
<accession>A0A2K3V0N5</accession>
<dbReference type="AlphaFoldDB" id="A0A2K3V0N5"/>